<dbReference type="InterPro" id="IPR050807">
    <property type="entry name" value="TransReg_Diox_bact_type"/>
</dbReference>
<sequence>MPPRSQTRRPRKPLRHNPDALREAREAARLTQAQLAATVGISPGFYSELESGQRGASEDTLARIATALRLPVTLLEPPKPQRCPWCRYPYAPRADGRIPLHVVRPRGRWCPRGGTPVVVPQAAVA</sequence>
<dbReference type="CDD" id="cd00093">
    <property type="entry name" value="HTH_XRE"/>
    <property type="match status" value="1"/>
</dbReference>
<keyword evidence="4" id="KW-1185">Reference proteome</keyword>
<dbReference type="InterPro" id="IPR010982">
    <property type="entry name" value="Lambda_DNA-bd_dom_sf"/>
</dbReference>
<dbReference type="PROSITE" id="PS50943">
    <property type="entry name" value="HTH_CROC1"/>
    <property type="match status" value="1"/>
</dbReference>
<name>A0ABY2DMB1_9ACTN</name>
<evidence type="ECO:0000313" key="3">
    <source>
        <dbReference type="EMBL" id="TDC02192.1"/>
    </source>
</evidence>
<feature type="domain" description="HTH cro/C1-type" evidence="2">
    <location>
        <begin position="21"/>
        <end position="75"/>
    </location>
</feature>
<dbReference type="Proteomes" id="UP000295626">
    <property type="component" value="Unassembled WGS sequence"/>
</dbReference>
<protein>
    <submittedName>
        <fullName evidence="3">XRE family transcriptional regulator</fullName>
    </submittedName>
</protein>
<dbReference type="SMART" id="SM00530">
    <property type="entry name" value="HTH_XRE"/>
    <property type="match status" value="1"/>
</dbReference>
<dbReference type="InterPro" id="IPR001387">
    <property type="entry name" value="Cro/C1-type_HTH"/>
</dbReference>
<dbReference type="EMBL" id="SMKE01000016">
    <property type="protein sequence ID" value="TDC02192.1"/>
    <property type="molecule type" value="Genomic_DNA"/>
</dbReference>
<dbReference type="Gene3D" id="1.10.260.40">
    <property type="entry name" value="lambda repressor-like DNA-binding domains"/>
    <property type="match status" value="1"/>
</dbReference>
<keyword evidence="1" id="KW-0238">DNA-binding</keyword>
<dbReference type="Pfam" id="PF01381">
    <property type="entry name" value="HTH_3"/>
    <property type="match status" value="1"/>
</dbReference>
<comment type="caution">
    <text evidence="3">The sequence shown here is derived from an EMBL/GenBank/DDBJ whole genome shotgun (WGS) entry which is preliminary data.</text>
</comment>
<dbReference type="SUPFAM" id="SSF47413">
    <property type="entry name" value="lambda repressor-like DNA-binding domains"/>
    <property type="match status" value="1"/>
</dbReference>
<evidence type="ECO:0000313" key="4">
    <source>
        <dbReference type="Proteomes" id="UP000295626"/>
    </source>
</evidence>
<dbReference type="PANTHER" id="PTHR46797">
    <property type="entry name" value="HTH-TYPE TRANSCRIPTIONAL REGULATOR"/>
    <property type="match status" value="1"/>
</dbReference>
<gene>
    <name evidence="3" type="ORF">E1091_01260</name>
</gene>
<reference evidence="3 4" key="1">
    <citation type="submission" date="2019-02" db="EMBL/GenBank/DDBJ databases">
        <title>Draft genome sequences of novel Actinobacteria.</title>
        <authorList>
            <person name="Sahin N."/>
            <person name="Ay H."/>
            <person name="Saygin H."/>
        </authorList>
    </citation>
    <scope>NUCLEOTIDE SEQUENCE [LARGE SCALE GENOMIC DNA]</scope>
    <source>
        <strain evidence="3 4">JCM 30529</strain>
    </source>
</reference>
<dbReference type="PANTHER" id="PTHR46797:SF1">
    <property type="entry name" value="METHYLPHOSPHONATE SYNTHASE"/>
    <property type="match status" value="1"/>
</dbReference>
<evidence type="ECO:0000259" key="2">
    <source>
        <dbReference type="PROSITE" id="PS50943"/>
    </source>
</evidence>
<accession>A0ABY2DMB1</accession>
<organism evidence="3 4">
    <name type="scientific">Micromonospora fluostatini</name>
    <dbReference type="NCBI Taxonomy" id="1629071"/>
    <lineage>
        <taxon>Bacteria</taxon>
        <taxon>Bacillati</taxon>
        <taxon>Actinomycetota</taxon>
        <taxon>Actinomycetes</taxon>
        <taxon>Micromonosporales</taxon>
        <taxon>Micromonosporaceae</taxon>
        <taxon>Micromonospora</taxon>
    </lineage>
</organism>
<evidence type="ECO:0000256" key="1">
    <source>
        <dbReference type="ARBA" id="ARBA00023125"/>
    </source>
</evidence>
<proteinExistence type="predicted"/>